<accession>A0ABW0AQV8</accession>
<dbReference type="SUPFAM" id="SSF56601">
    <property type="entry name" value="beta-lactamase/transpeptidase-like"/>
    <property type="match status" value="1"/>
</dbReference>
<organism evidence="3 4">
    <name type="scientific">Streptomyces amakusaensis</name>
    <dbReference type="NCBI Taxonomy" id="67271"/>
    <lineage>
        <taxon>Bacteria</taxon>
        <taxon>Bacillati</taxon>
        <taxon>Actinomycetota</taxon>
        <taxon>Actinomycetes</taxon>
        <taxon>Kitasatosporales</taxon>
        <taxon>Streptomycetaceae</taxon>
        <taxon>Streptomyces</taxon>
    </lineage>
</organism>
<dbReference type="EC" id="3.-.-.-" evidence="3"/>
<name>A0ABW0AQV8_9ACTN</name>
<protein>
    <submittedName>
        <fullName evidence="3">Serine hydrolase domain-containing protein</fullName>
        <ecNumber evidence="3">3.-.-.-</ecNumber>
    </submittedName>
</protein>
<evidence type="ECO:0000256" key="1">
    <source>
        <dbReference type="SAM" id="SignalP"/>
    </source>
</evidence>
<dbReference type="PANTHER" id="PTHR46825">
    <property type="entry name" value="D-ALANYL-D-ALANINE-CARBOXYPEPTIDASE/ENDOPEPTIDASE AMPH"/>
    <property type="match status" value="1"/>
</dbReference>
<reference evidence="4" key="1">
    <citation type="journal article" date="2019" name="Int. J. Syst. Evol. Microbiol.">
        <title>The Global Catalogue of Microorganisms (GCM) 10K type strain sequencing project: providing services to taxonomists for standard genome sequencing and annotation.</title>
        <authorList>
            <consortium name="The Broad Institute Genomics Platform"/>
            <consortium name="The Broad Institute Genome Sequencing Center for Infectious Disease"/>
            <person name="Wu L."/>
            <person name="Ma J."/>
        </authorList>
    </citation>
    <scope>NUCLEOTIDE SEQUENCE [LARGE SCALE GENOMIC DNA]</scope>
    <source>
        <strain evidence="4">PCU 266</strain>
    </source>
</reference>
<feature type="chain" id="PRO_5045377866" evidence="1">
    <location>
        <begin position="26"/>
        <end position="411"/>
    </location>
</feature>
<dbReference type="RefSeq" id="WP_344484888.1">
    <property type="nucleotide sequence ID" value="NZ_BAAASB010000026.1"/>
</dbReference>
<dbReference type="InterPro" id="IPR001466">
    <property type="entry name" value="Beta-lactam-related"/>
</dbReference>
<dbReference type="PANTHER" id="PTHR46825:SF7">
    <property type="entry name" value="D-ALANYL-D-ALANINE CARBOXYPEPTIDASE"/>
    <property type="match status" value="1"/>
</dbReference>
<evidence type="ECO:0000313" key="3">
    <source>
        <dbReference type="EMBL" id="MFC5156168.1"/>
    </source>
</evidence>
<dbReference type="InterPro" id="IPR012338">
    <property type="entry name" value="Beta-lactam/transpept-like"/>
</dbReference>
<keyword evidence="1" id="KW-0732">Signal</keyword>
<proteinExistence type="predicted"/>
<keyword evidence="3" id="KW-0378">Hydrolase</keyword>
<dbReference type="Gene3D" id="3.40.710.10">
    <property type="entry name" value="DD-peptidase/beta-lactamase superfamily"/>
    <property type="match status" value="1"/>
</dbReference>
<keyword evidence="4" id="KW-1185">Reference proteome</keyword>
<feature type="signal peptide" evidence="1">
    <location>
        <begin position="1"/>
        <end position="25"/>
    </location>
</feature>
<dbReference type="Pfam" id="PF00144">
    <property type="entry name" value="Beta-lactamase"/>
    <property type="match status" value="1"/>
</dbReference>
<dbReference type="InterPro" id="IPR050491">
    <property type="entry name" value="AmpC-like"/>
</dbReference>
<sequence>MTGRQLTRTGLAALAAAAVAATAFAAPAQAEERPTVRHTATQQAFDTLVKSGLPGVTGQARDAKGVWKGASGVGNLKTGKARGKDDRFRIGSITKTFVATVLLQLEAEGKLDLDDTVEKHLPGLVTGNGNDGSTVTVRQLLNHTSGLYDYTSSPSFAERYFLASGFFENRYTSVAPETWVKEAMTRPPNFTPGDRHDYSNTNYVLAGLVLEKVTGDSYENQVRERIIKPLGLKATTVPGDSPRMPKQSARGYSKLADSPTTVKVYDVTELNPSVAWAAGDMISSAGDLNRFFSALMRGKLIPAEQLKAMKTTVSGYGLGIGTGTIGCGVTLWGHGGGIHGSGSSAVTTEDGRHTLTFNVNGHWGGDGDPVAAEFCGTKAKKGVAAKGSATLTGAGFNTGFNTGFADGFTRR</sequence>
<dbReference type="GO" id="GO:0016787">
    <property type="term" value="F:hydrolase activity"/>
    <property type="evidence" value="ECO:0007669"/>
    <property type="project" value="UniProtKB-KW"/>
</dbReference>
<evidence type="ECO:0000259" key="2">
    <source>
        <dbReference type="Pfam" id="PF00144"/>
    </source>
</evidence>
<comment type="caution">
    <text evidence="3">The sequence shown here is derived from an EMBL/GenBank/DDBJ whole genome shotgun (WGS) entry which is preliminary data.</text>
</comment>
<feature type="domain" description="Beta-lactamase-related" evidence="2">
    <location>
        <begin position="43"/>
        <end position="361"/>
    </location>
</feature>
<evidence type="ECO:0000313" key="4">
    <source>
        <dbReference type="Proteomes" id="UP001596160"/>
    </source>
</evidence>
<dbReference type="Proteomes" id="UP001596160">
    <property type="component" value="Unassembled WGS sequence"/>
</dbReference>
<dbReference type="EMBL" id="JBHSKP010000030">
    <property type="protein sequence ID" value="MFC5156168.1"/>
    <property type="molecule type" value="Genomic_DNA"/>
</dbReference>
<gene>
    <name evidence="3" type="ORF">ACFPRH_31100</name>
</gene>